<evidence type="ECO:0000313" key="10">
    <source>
        <dbReference type="EMBL" id="KZB68997.1"/>
    </source>
</evidence>
<evidence type="ECO:0000256" key="4">
    <source>
        <dbReference type="ARBA" id="ARBA00022692"/>
    </source>
</evidence>
<dbReference type="SUPFAM" id="SSF81665">
    <property type="entry name" value="Calcium ATPase, transmembrane domain M"/>
    <property type="match status" value="1"/>
</dbReference>
<dbReference type="RefSeq" id="WP_062947935.1">
    <property type="nucleotide sequence ID" value="NZ_LPVY01000002.1"/>
</dbReference>
<feature type="transmembrane region" description="Helical" evidence="9">
    <location>
        <begin position="65"/>
        <end position="84"/>
    </location>
</feature>
<comment type="caution">
    <text evidence="10">The sequence shown here is derived from an EMBL/GenBank/DDBJ whole genome shotgun (WGS) entry which is preliminary data.</text>
</comment>
<feature type="transmembrane region" description="Helical" evidence="9">
    <location>
        <begin position="6"/>
        <end position="27"/>
    </location>
</feature>
<keyword evidence="4 9" id="KW-0812">Transmembrane</keyword>
<reference evidence="10 11" key="1">
    <citation type="submission" date="2015-12" db="EMBL/GenBank/DDBJ databases">
        <title>Genome sequence of Thalassospira lucentensis MCCC 1A02072.</title>
        <authorList>
            <person name="Lu L."/>
            <person name="Lai Q."/>
            <person name="Shao Z."/>
            <person name="Qian P."/>
        </authorList>
    </citation>
    <scope>NUCLEOTIDE SEQUENCE [LARGE SCALE GENOMIC DNA]</scope>
    <source>
        <strain evidence="10 11">MCCC 1A02072</strain>
    </source>
</reference>
<evidence type="ECO:0000256" key="8">
    <source>
        <dbReference type="ARBA" id="ARBA00023136"/>
    </source>
</evidence>
<protein>
    <recommendedName>
        <fullName evidence="9">Potassium-transporting ATPase potassium-binding subunit</fullName>
    </recommendedName>
    <alternativeName>
        <fullName evidence="9">ATP phosphohydrolase [potassium-transporting] A chain</fullName>
    </alternativeName>
    <alternativeName>
        <fullName evidence="9">Potassium-binding and translocating subunit A</fullName>
    </alternativeName>
    <alternativeName>
        <fullName evidence="9">Potassium-translocating ATPase A chain</fullName>
    </alternativeName>
</protein>
<feature type="transmembrane region" description="Helical" evidence="9">
    <location>
        <begin position="492"/>
        <end position="512"/>
    </location>
</feature>
<dbReference type="PANTHER" id="PTHR30607">
    <property type="entry name" value="POTASSIUM-TRANSPORTING ATPASE A CHAIN"/>
    <property type="match status" value="1"/>
</dbReference>
<dbReference type="PIRSF" id="PIRSF001294">
    <property type="entry name" value="K_ATPaseA"/>
    <property type="match status" value="1"/>
</dbReference>
<keyword evidence="3 9" id="KW-0633">Potassium transport</keyword>
<feature type="transmembrane region" description="Helical" evidence="9">
    <location>
        <begin position="461"/>
        <end position="480"/>
    </location>
</feature>
<evidence type="ECO:0000256" key="6">
    <source>
        <dbReference type="ARBA" id="ARBA00022989"/>
    </source>
</evidence>
<dbReference type="NCBIfam" id="TIGR00680">
    <property type="entry name" value="kdpA"/>
    <property type="match status" value="1"/>
</dbReference>
<evidence type="ECO:0000256" key="3">
    <source>
        <dbReference type="ARBA" id="ARBA00022538"/>
    </source>
</evidence>
<proteinExistence type="inferred from homology"/>
<evidence type="ECO:0000256" key="5">
    <source>
        <dbReference type="ARBA" id="ARBA00022958"/>
    </source>
</evidence>
<dbReference type="GO" id="GO:0008556">
    <property type="term" value="F:P-type potassium transmembrane transporter activity"/>
    <property type="evidence" value="ECO:0007669"/>
    <property type="project" value="InterPro"/>
</dbReference>
<comment type="subcellular location">
    <subcellularLocation>
        <location evidence="9">Cell membrane</location>
        <topology evidence="9">Multi-pass membrane protein</topology>
    </subcellularLocation>
</comment>
<feature type="transmembrane region" description="Helical" evidence="9">
    <location>
        <begin position="252"/>
        <end position="272"/>
    </location>
</feature>
<keyword evidence="7 9" id="KW-0406">Ion transport</keyword>
<dbReference type="OrthoDB" id="9763796at2"/>
<keyword evidence="6 9" id="KW-1133">Transmembrane helix</keyword>
<comment type="function">
    <text evidence="9">Part of the high-affinity ATP-driven potassium transport (or Kdp) system, which catalyzes the hydrolysis of ATP coupled with the electrogenic transport of potassium into the cytoplasm. This subunit binds the extracellular potassium ions and delivers the ions to the membrane domain of KdpB through an intramembrane tunnel.</text>
</comment>
<sequence length="569" mass="59999">MTTDLGQFALYCAILLACAPLLGGYMYRVYSGQRVLLSPVFKPVEKVIYRICGIDAQASQHWSRYAVTLLAFNAAGWVLLFAILRLQHLLPWNPAGLAPMSSDLAFNTAVSFVTNTNWQAYGGETSLSYFSQMVGLTMQNFVSASTGMAVAVAVIRGFAGRKVRDLGNFHVDMTRGVLYILLPLSIIAAIFLMSQGIPQNLNSYVDATTLEGTKQVLAQGPAASQIAIKQLGTNGGGFFNVNSSHPYENPTALSNLLQMVYILLIPAAFCFLFGKMVNDKRQGIAIFAVMAVLFVGGFAATYSAEKAGNALLTNSSTIIADPGNMEGKETRFGILNSTLWATATTAASNGSVNAMHDSLTPLGGMVTMLNMQLGEIVYGGVGAGFYGMLLFVVLTVFIAGLMVGRTPEYLGKKIEAREIKLAVLAILTMPIGILVFGALSATVPVAMTAVQDAGPHGLSEILYAYSSATGNNGSAFAGFGAGMPFHTTLQGIAMLLGRYGFIIPILAIAGSLGTKNVVPVSGGTFPTHGPLFVTLLIAVILIVGGLTFFPALALGPIAEHFAMLAGIAY</sequence>
<feature type="transmembrane region" description="Helical" evidence="9">
    <location>
        <begin position="376"/>
        <end position="401"/>
    </location>
</feature>
<keyword evidence="2 9" id="KW-1003">Cell membrane</keyword>
<evidence type="ECO:0000313" key="11">
    <source>
        <dbReference type="Proteomes" id="UP000076335"/>
    </source>
</evidence>
<evidence type="ECO:0000256" key="9">
    <source>
        <dbReference type="HAMAP-Rule" id="MF_00275"/>
    </source>
</evidence>
<dbReference type="InterPro" id="IPR023298">
    <property type="entry name" value="ATPase_P-typ_TM_dom_sf"/>
</dbReference>
<evidence type="ECO:0000256" key="2">
    <source>
        <dbReference type="ARBA" id="ARBA00022475"/>
    </source>
</evidence>
<dbReference type="EMBL" id="LPVY01000002">
    <property type="protein sequence ID" value="KZB68997.1"/>
    <property type="molecule type" value="Genomic_DNA"/>
</dbReference>
<evidence type="ECO:0000256" key="7">
    <source>
        <dbReference type="ARBA" id="ARBA00023065"/>
    </source>
</evidence>
<keyword evidence="1 9" id="KW-0813">Transport</keyword>
<keyword evidence="5 9" id="KW-0630">Potassium</keyword>
<dbReference type="HAMAP" id="MF_00275">
    <property type="entry name" value="KdpA"/>
    <property type="match status" value="1"/>
</dbReference>
<feature type="transmembrane region" description="Helical" evidence="9">
    <location>
        <begin position="176"/>
        <end position="197"/>
    </location>
</feature>
<feature type="transmembrane region" description="Helical" evidence="9">
    <location>
        <begin position="284"/>
        <end position="304"/>
    </location>
</feature>
<comment type="subunit">
    <text evidence="9">The system is composed of three essential subunits: KdpA, KdpB and KdpC.</text>
</comment>
<evidence type="ECO:0000256" key="1">
    <source>
        <dbReference type="ARBA" id="ARBA00022448"/>
    </source>
</evidence>
<gene>
    <name evidence="9" type="primary">kdpA</name>
    <name evidence="10" type="ORF">AUP42_08815</name>
</gene>
<dbReference type="Pfam" id="PF03814">
    <property type="entry name" value="KdpA"/>
    <property type="match status" value="1"/>
</dbReference>
<dbReference type="Proteomes" id="UP000076335">
    <property type="component" value="Unassembled WGS sequence"/>
</dbReference>
<keyword evidence="8 9" id="KW-0472">Membrane</keyword>
<feature type="transmembrane region" description="Helical" evidence="9">
    <location>
        <begin position="136"/>
        <end position="155"/>
    </location>
</feature>
<feature type="transmembrane region" description="Helical" evidence="9">
    <location>
        <begin position="421"/>
        <end position="441"/>
    </location>
</feature>
<accession>A0A154LAT0</accession>
<organism evidence="10 11">
    <name type="scientific">Thalassospira lucentensis</name>
    <dbReference type="NCBI Taxonomy" id="168935"/>
    <lineage>
        <taxon>Bacteria</taxon>
        <taxon>Pseudomonadati</taxon>
        <taxon>Pseudomonadota</taxon>
        <taxon>Alphaproteobacteria</taxon>
        <taxon>Rhodospirillales</taxon>
        <taxon>Thalassospiraceae</taxon>
        <taxon>Thalassospira</taxon>
    </lineage>
</organism>
<dbReference type="PANTHER" id="PTHR30607:SF2">
    <property type="entry name" value="POTASSIUM-TRANSPORTING ATPASE POTASSIUM-BINDING SUBUNIT"/>
    <property type="match status" value="1"/>
</dbReference>
<dbReference type="GO" id="GO:0005886">
    <property type="term" value="C:plasma membrane"/>
    <property type="evidence" value="ECO:0007669"/>
    <property type="project" value="UniProtKB-SubCell"/>
</dbReference>
<comment type="similarity">
    <text evidence="9">Belongs to the KdpA family.</text>
</comment>
<dbReference type="GO" id="GO:0030955">
    <property type="term" value="F:potassium ion binding"/>
    <property type="evidence" value="ECO:0007669"/>
    <property type="project" value="UniProtKB-UniRule"/>
</dbReference>
<dbReference type="InterPro" id="IPR004623">
    <property type="entry name" value="KdpA"/>
</dbReference>
<feature type="transmembrane region" description="Helical" evidence="9">
    <location>
        <begin position="532"/>
        <end position="554"/>
    </location>
</feature>
<name>A0A154LAT0_9PROT</name>
<dbReference type="AlphaFoldDB" id="A0A154LAT0"/>